<feature type="region of interest" description="Disordered" evidence="1">
    <location>
        <begin position="204"/>
        <end position="242"/>
    </location>
</feature>
<dbReference type="AlphaFoldDB" id="A0A8H6XJE1"/>
<organism evidence="2 3">
    <name type="scientific">Mycena venus</name>
    <dbReference type="NCBI Taxonomy" id="2733690"/>
    <lineage>
        <taxon>Eukaryota</taxon>
        <taxon>Fungi</taxon>
        <taxon>Dikarya</taxon>
        <taxon>Basidiomycota</taxon>
        <taxon>Agaricomycotina</taxon>
        <taxon>Agaricomycetes</taxon>
        <taxon>Agaricomycetidae</taxon>
        <taxon>Agaricales</taxon>
        <taxon>Marasmiineae</taxon>
        <taxon>Mycenaceae</taxon>
        <taxon>Mycena</taxon>
    </lineage>
</organism>
<comment type="caution">
    <text evidence="2">The sequence shown here is derived from an EMBL/GenBank/DDBJ whole genome shotgun (WGS) entry which is preliminary data.</text>
</comment>
<evidence type="ECO:0000313" key="3">
    <source>
        <dbReference type="Proteomes" id="UP000620124"/>
    </source>
</evidence>
<sequence>MDFTVTPISTSTSRAMFAQARSPEIESSVDSIDKFLNPGFPVDITMVLSPLKSRHVCHVRCTELHRNPFFWPALPRPCGTTGTSRTLVLPTDCEFNCPPSGGAFPAPRLSMTSTRSCLHDTPLVSHPPLQSREPVPTPQLRVQTRSRLWRTRGEYDNHNEARILRSLPPSVIPSFFPISRCYPPVCTATAVLWATAMPAPGPPGPARNLPCTSTRDALHPNVDSPESRTNAAPPGRSRLLWS</sequence>
<dbReference type="Proteomes" id="UP000620124">
    <property type="component" value="Unassembled WGS sequence"/>
</dbReference>
<accession>A0A8H6XJE1</accession>
<evidence type="ECO:0000256" key="1">
    <source>
        <dbReference type="SAM" id="MobiDB-lite"/>
    </source>
</evidence>
<name>A0A8H6XJE1_9AGAR</name>
<keyword evidence="3" id="KW-1185">Reference proteome</keyword>
<evidence type="ECO:0000313" key="2">
    <source>
        <dbReference type="EMBL" id="KAF7341509.1"/>
    </source>
</evidence>
<reference evidence="2" key="1">
    <citation type="submission" date="2020-05" db="EMBL/GenBank/DDBJ databases">
        <title>Mycena genomes resolve the evolution of fungal bioluminescence.</title>
        <authorList>
            <person name="Tsai I.J."/>
        </authorList>
    </citation>
    <scope>NUCLEOTIDE SEQUENCE</scope>
    <source>
        <strain evidence="2">CCC161011</strain>
    </source>
</reference>
<dbReference type="EMBL" id="JACAZI010000018">
    <property type="protein sequence ID" value="KAF7341509.1"/>
    <property type="molecule type" value="Genomic_DNA"/>
</dbReference>
<proteinExistence type="predicted"/>
<gene>
    <name evidence="2" type="ORF">MVEN_01888400</name>
</gene>
<protein>
    <submittedName>
        <fullName evidence="2">Uncharacterized protein</fullName>
    </submittedName>
</protein>